<dbReference type="PaxDb" id="29760-VIT_13s0047g00690.t01"/>
<sequence length="154" mass="17151">MGTIAMGEYKDGGMVGVGLMDGNNTGDGGVYSKDILGTILTISQISIFSEFLFIDLIFYEIDRPLTVQEYVELGMSGSTFLSFALKKVLMLLTRTVDRICHLILDTFSNNLLHNIHIMYRNAVQLIPKKEMTNYSSCSSFATNGPNCLRDMEID</sequence>
<dbReference type="EMBL" id="FN595767">
    <property type="protein sequence ID" value="CBI29120.3"/>
    <property type="molecule type" value="Genomic_DNA"/>
</dbReference>
<keyword evidence="2" id="KW-1185">Reference proteome</keyword>
<name>D7TF85_VITVI</name>
<gene>
    <name evidence="1" type="ordered locus">VIT_13s0047g00690</name>
</gene>
<protein>
    <submittedName>
        <fullName evidence="1">Uncharacterized protein</fullName>
    </submittedName>
</protein>
<evidence type="ECO:0000313" key="2">
    <source>
        <dbReference type="Proteomes" id="UP000009183"/>
    </source>
</evidence>
<dbReference type="Proteomes" id="UP000009183">
    <property type="component" value="Chromosome 13"/>
</dbReference>
<reference evidence="2" key="1">
    <citation type="journal article" date="2007" name="Nature">
        <title>The grapevine genome sequence suggests ancestral hexaploidization in major angiosperm phyla.</title>
        <authorList>
            <consortium name="The French-Italian Public Consortium for Grapevine Genome Characterization."/>
            <person name="Jaillon O."/>
            <person name="Aury J.-M."/>
            <person name="Noel B."/>
            <person name="Policriti A."/>
            <person name="Clepet C."/>
            <person name="Casagrande A."/>
            <person name="Choisne N."/>
            <person name="Aubourg S."/>
            <person name="Vitulo N."/>
            <person name="Jubin C."/>
            <person name="Vezzi A."/>
            <person name="Legeai F."/>
            <person name="Hugueney P."/>
            <person name="Dasilva C."/>
            <person name="Horner D."/>
            <person name="Mica E."/>
            <person name="Jublot D."/>
            <person name="Poulain J."/>
            <person name="Bruyere C."/>
            <person name="Billault A."/>
            <person name="Segurens B."/>
            <person name="Gouyvenoux M."/>
            <person name="Ugarte E."/>
            <person name="Cattonaro F."/>
            <person name="Anthouard V."/>
            <person name="Vico V."/>
            <person name="Del Fabbro C."/>
            <person name="Alaux M."/>
            <person name="Di Gaspero G."/>
            <person name="Dumas V."/>
            <person name="Felice N."/>
            <person name="Paillard S."/>
            <person name="Juman I."/>
            <person name="Moroldo M."/>
            <person name="Scalabrin S."/>
            <person name="Canaguier A."/>
            <person name="Le Clainche I."/>
            <person name="Malacrida G."/>
            <person name="Durand E."/>
            <person name="Pesole G."/>
            <person name="Laucou V."/>
            <person name="Chatelet P."/>
            <person name="Merdinoglu D."/>
            <person name="Delledonne M."/>
            <person name="Pezzotti M."/>
            <person name="Lecharny A."/>
            <person name="Scarpelli C."/>
            <person name="Artiguenave F."/>
            <person name="Pe M.E."/>
            <person name="Valle G."/>
            <person name="Morgante M."/>
            <person name="Caboche M."/>
            <person name="Adam-Blondon A.-F."/>
            <person name="Weissenbach J."/>
            <person name="Quetier F."/>
            <person name="Wincker P."/>
        </authorList>
    </citation>
    <scope>NUCLEOTIDE SEQUENCE [LARGE SCALE GENOMIC DNA]</scope>
    <source>
        <strain evidence="2">cv. Pinot noir / PN40024</strain>
    </source>
</reference>
<proteinExistence type="predicted"/>
<evidence type="ECO:0000313" key="1">
    <source>
        <dbReference type="EMBL" id="CBI29120.3"/>
    </source>
</evidence>
<accession>D7TF85</accession>
<dbReference type="ExpressionAtlas" id="D7TF85">
    <property type="expression patterns" value="baseline"/>
</dbReference>
<dbReference type="STRING" id="29760.D7TF85"/>
<dbReference type="AlphaFoldDB" id="D7TF85"/>
<dbReference type="HOGENOM" id="CLU_1707464_0_0_1"/>
<organism evidence="1 2">
    <name type="scientific">Vitis vinifera</name>
    <name type="common">Grape</name>
    <dbReference type="NCBI Taxonomy" id="29760"/>
    <lineage>
        <taxon>Eukaryota</taxon>
        <taxon>Viridiplantae</taxon>
        <taxon>Streptophyta</taxon>
        <taxon>Embryophyta</taxon>
        <taxon>Tracheophyta</taxon>
        <taxon>Spermatophyta</taxon>
        <taxon>Magnoliopsida</taxon>
        <taxon>eudicotyledons</taxon>
        <taxon>Gunneridae</taxon>
        <taxon>Pentapetalae</taxon>
        <taxon>rosids</taxon>
        <taxon>Vitales</taxon>
        <taxon>Vitaceae</taxon>
        <taxon>Viteae</taxon>
        <taxon>Vitis</taxon>
    </lineage>
</organism>
<dbReference type="InParanoid" id="D7TF85"/>